<keyword evidence="2 6" id="KW-0413">Isomerase</keyword>
<dbReference type="GO" id="GO:0003723">
    <property type="term" value="F:RNA binding"/>
    <property type="evidence" value="ECO:0007669"/>
    <property type="project" value="UniProtKB-KW"/>
</dbReference>
<dbReference type="SUPFAM" id="SSF55174">
    <property type="entry name" value="Alpha-L RNA-binding motif"/>
    <property type="match status" value="1"/>
</dbReference>
<comment type="catalytic activity">
    <reaction evidence="6">
        <text>a uridine in RNA = a pseudouridine in RNA</text>
        <dbReference type="Rhea" id="RHEA:48348"/>
        <dbReference type="Rhea" id="RHEA-COMP:12068"/>
        <dbReference type="Rhea" id="RHEA-COMP:12069"/>
        <dbReference type="ChEBI" id="CHEBI:65314"/>
        <dbReference type="ChEBI" id="CHEBI:65315"/>
    </reaction>
</comment>
<dbReference type="Pfam" id="PF00849">
    <property type="entry name" value="PseudoU_synth_2"/>
    <property type="match status" value="1"/>
</dbReference>
<dbReference type="Pfam" id="PF01479">
    <property type="entry name" value="S4"/>
    <property type="match status" value="1"/>
</dbReference>
<reference evidence="8 9" key="1">
    <citation type="submission" date="2018-10" db="EMBL/GenBank/DDBJ databases">
        <title>Genomic Encyclopedia of Type Strains, Phase IV (KMG-IV): sequencing the most valuable type-strain genomes for metagenomic binning, comparative biology and taxonomic classification.</title>
        <authorList>
            <person name="Goeker M."/>
        </authorList>
    </citation>
    <scope>NUCLEOTIDE SEQUENCE [LARGE SCALE GENOMIC DNA]</scope>
    <source>
        <strain evidence="8 9">DSM 23841</strain>
    </source>
</reference>
<dbReference type="InterPro" id="IPR020103">
    <property type="entry name" value="PsdUridine_synth_cat_dom_sf"/>
</dbReference>
<dbReference type="NCBIfam" id="TIGR00005">
    <property type="entry name" value="rluA_subfam"/>
    <property type="match status" value="1"/>
</dbReference>
<proteinExistence type="inferred from homology"/>
<dbReference type="SMART" id="SM00363">
    <property type="entry name" value="S4"/>
    <property type="match status" value="1"/>
</dbReference>
<dbReference type="EMBL" id="RBXP01000011">
    <property type="protein sequence ID" value="RKT60897.1"/>
    <property type="molecule type" value="Genomic_DNA"/>
</dbReference>
<gene>
    <name evidence="8" type="ORF">DFR40_1047</name>
</gene>
<dbReference type="NCBIfam" id="NF008385">
    <property type="entry name" value="PRK11180.1"/>
    <property type="match status" value="1"/>
</dbReference>
<feature type="active site" evidence="4">
    <location>
        <position position="149"/>
    </location>
</feature>
<evidence type="ECO:0000256" key="1">
    <source>
        <dbReference type="ARBA" id="ARBA00010876"/>
    </source>
</evidence>
<dbReference type="Proteomes" id="UP000270626">
    <property type="component" value="Unassembled WGS sequence"/>
</dbReference>
<dbReference type="GO" id="GO:0160140">
    <property type="term" value="F:23S rRNA pseudouridine(1911/1915/1917) synthase activity"/>
    <property type="evidence" value="ECO:0007669"/>
    <property type="project" value="UniProtKB-EC"/>
</dbReference>
<dbReference type="CDD" id="cd02869">
    <property type="entry name" value="PseudoU_synth_RluA_like"/>
    <property type="match status" value="1"/>
</dbReference>
<evidence type="ECO:0000256" key="2">
    <source>
        <dbReference type="ARBA" id="ARBA00023235"/>
    </source>
</evidence>
<comment type="catalytic activity">
    <reaction evidence="3">
        <text>uridine(1911/1915/1917) in 23S rRNA = pseudouridine(1911/1915/1917) in 23S rRNA</text>
        <dbReference type="Rhea" id="RHEA:42524"/>
        <dbReference type="Rhea" id="RHEA-COMP:10097"/>
        <dbReference type="Rhea" id="RHEA-COMP:10098"/>
        <dbReference type="ChEBI" id="CHEBI:65314"/>
        <dbReference type="ChEBI" id="CHEBI:65315"/>
        <dbReference type="EC" id="5.4.99.23"/>
    </reaction>
</comment>
<feature type="domain" description="RNA-binding S4" evidence="7">
    <location>
        <begin position="28"/>
        <end position="90"/>
    </location>
</feature>
<name>A0A495WI22_9RHOO</name>
<dbReference type="AlphaFoldDB" id="A0A495WI22"/>
<evidence type="ECO:0000259" key="7">
    <source>
        <dbReference type="SMART" id="SM00363"/>
    </source>
</evidence>
<evidence type="ECO:0000256" key="4">
    <source>
        <dbReference type="PIRSR" id="PIRSR606225-1"/>
    </source>
</evidence>
<comment type="caution">
    <text evidence="8">The sequence shown here is derived from an EMBL/GenBank/DDBJ whole genome shotgun (WGS) entry which is preliminary data.</text>
</comment>
<keyword evidence="9" id="KW-1185">Reference proteome</keyword>
<dbReference type="Gene3D" id="3.10.290.10">
    <property type="entry name" value="RNA-binding S4 domain"/>
    <property type="match status" value="1"/>
</dbReference>
<dbReference type="InterPro" id="IPR002942">
    <property type="entry name" value="S4_RNA-bd"/>
</dbReference>
<protein>
    <recommendedName>
        <fullName evidence="6">Pseudouridine synthase</fullName>
        <ecNumber evidence="6">5.4.99.-</ecNumber>
    </recommendedName>
</protein>
<dbReference type="PANTHER" id="PTHR21600:SF44">
    <property type="entry name" value="RIBOSOMAL LARGE SUBUNIT PSEUDOURIDINE SYNTHASE D"/>
    <property type="match status" value="1"/>
</dbReference>
<dbReference type="RefSeq" id="WP_121457383.1">
    <property type="nucleotide sequence ID" value="NZ_JAANMQ010000001.1"/>
</dbReference>
<dbReference type="InterPro" id="IPR006224">
    <property type="entry name" value="PsdUridine_synth_RluA-like_CS"/>
</dbReference>
<evidence type="ECO:0000256" key="3">
    <source>
        <dbReference type="ARBA" id="ARBA00036882"/>
    </source>
</evidence>
<dbReference type="PANTHER" id="PTHR21600">
    <property type="entry name" value="MITOCHONDRIAL RNA PSEUDOURIDINE SYNTHASE"/>
    <property type="match status" value="1"/>
</dbReference>
<dbReference type="CDD" id="cd00165">
    <property type="entry name" value="S4"/>
    <property type="match status" value="1"/>
</dbReference>
<dbReference type="PROSITE" id="PS50889">
    <property type="entry name" value="S4"/>
    <property type="match status" value="1"/>
</dbReference>
<evidence type="ECO:0000256" key="6">
    <source>
        <dbReference type="RuleBase" id="RU362028"/>
    </source>
</evidence>
<dbReference type="GO" id="GO:0000455">
    <property type="term" value="P:enzyme-directed rRNA pseudouridine synthesis"/>
    <property type="evidence" value="ECO:0007669"/>
    <property type="project" value="TreeGrafter"/>
</dbReference>
<sequence length="317" mass="35182">MNDPYENSGDYSPSEPLQLTVPDSCGGRRLDQALAEMLPQHSRNRLQGWIRDGSVEIDGEVVNEPKRKVLGGERLLVALPDDAVVAEQAEDIPLDIIYEDEALLVINKPAGLVVHPGSGNRNGTLMNALLHHLPGIAEVPRAGIVHRLDKDTSGLLVVAKTLEAQTDLVRQLQARTVKRQYLAIAAGQIRRDSGVDSPIGRHPVNRIKMAVVPESRGGKPALTWYRRLEIFAHCSYIECALETGRTHQIRVHMASIGHPLVGDPVYGKHDPRLPAFRRQALHATRLGLVHPLSGRHMQWEVPLPEDMRELLETLRYA</sequence>
<dbReference type="OrthoDB" id="9785808at2"/>
<evidence type="ECO:0000256" key="5">
    <source>
        <dbReference type="PROSITE-ProRule" id="PRU00182"/>
    </source>
</evidence>
<dbReference type="EC" id="5.4.99.-" evidence="6"/>
<dbReference type="InterPro" id="IPR036986">
    <property type="entry name" value="S4_RNA-bd_sf"/>
</dbReference>
<comment type="similarity">
    <text evidence="1 6">Belongs to the pseudouridine synthase RluA family.</text>
</comment>
<keyword evidence="5" id="KW-0694">RNA-binding</keyword>
<dbReference type="InterPro" id="IPR006225">
    <property type="entry name" value="PsdUridine_synth_RluC/D"/>
</dbReference>
<dbReference type="InterPro" id="IPR050188">
    <property type="entry name" value="RluA_PseudoU_synthase"/>
</dbReference>
<comment type="function">
    <text evidence="6">Responsible for synthesis of pseudouridine from uracil.</text>
</comment>
<evidence type="ECO:0000313" key="9">
    <source>
        <dbReference type="Proteomes" id="UP000270626"/>
    </source>
</evidence>
<dbReference type="PROSITE" id="PS01129">
    <property type="entry name" value="PSI_RLU"/>
    <property type="match status" value="1"/>
</dbReference>
<evidence type="ECO:0000313" key="8">
    <source>
        <dbReference type="EMBL" id="RKT60897.1"/>
    </source>
</evidence>
<dbReference type="Gene3D" id="3.30.2350.10">
    <property type="entry name" value="Pseudouridine synthase"/>
    <property type="match status" value="1"/>
</dbReference>
<accession>A0A495WI22</accession>
<organism evidence="8 9">
    <name type="scientific">Azonexus fungiphilus</name>
    <dbReference type="NCBI Taxonomy" id="146940"/>
    <lineage>
        <taxon>Bacteria</taxon>
        <taxon>Pseudomonadati</taxon>
        <taxon>Pseudomonadota</taxon>
        <taxon>Betaproteobacteria</taxon>
        <taxon>Rhodocyclales</taxon>
        <taxon>Azonexaceae</taxon>
        <taxon>Azonexus</taxon>
    </lineage>
</organism>
<dbReference type="InterPro" id="IPR006145">
    <property type="entry name" value="PsdUridine_synth_RsuA/RluA"/>
</dbReference>
<dbReference type="SUPFAM" id="SSF55120">
    <property type="entry name" value="Pseudouridine synthase"/>
    <property type="match status" value="1"/>
</dbReference>